<gene>
    <name evidence="10" type="ORF">CHM34_11790</name>
</gene>
<evidence type="ECO:0000256" key="4">
    <source>
        <dbReference type="ARBA" id="ARBA00022692"/>
    </source>
</evidence>
<evidence type="ECO:0000313" key="10">
    <source>
        <dbReference type="EMBL" id="OYD07290.1"/>
    </source>
</evidence>
<dbReference type="GO" id="GO:0042128">
    <property type="term" value="P:nitrate assimilation"/>
    <property type="evidence" value="ECO:0007669"/>
    <property type="project" value="UniProtKB-KW"/>
</dbReference>
<keyword evidence="6" id="KW-0534">Nitrate assimilation</keyword>
<reference evidence="10 11" key="1">
    <citation type="submission" date="2017-07" db="EMBL/GenBank/DDBJ databases">
        <title>The genome sequence of Paludifilum halophilum highlights mechanisms for microbial adaptation to high salt environemnts.</title>
        <authorList>
            <person name="Belbahri L."/>
        </authorList>
    </citation>
    <scope>NUCLEOTIDE SEQUENCE [LARGE SCALE GENOMIC DNA]</scope>
    <source>
        <strain evidence="10 11">DSM 102817</strain>
    </source>
</reference>
<comment type="subcellular location">
    <subcellularLocation>
        <location evidence="1">Cell membrane</location>
        <topology evidence="1">Multi-pass membrane protein</topology>
    </subcellularLocation>
</comment>
<feature type="transmembrane region" description="Helical" evidence="8">
    <location>
        <begin position="103"/>
        <end position="123"/>
    </location>
</feature>
<dbReference type="CDD" id="cd17341">
    <property type="entry name" value="MFS_NRT2_like"/>
    <property type="match status" value="1"/>
</dbReference>
<dbReference type="AlphaFoldDB" id="A0A235B4Q7"/>
<feature type="transmembrane region" description="Helical" evidence="8">
    <location>
        <begin position="78"/>
        <end position="97"/>
    </location>
</feature>
<dbReference type="InterPro" id="IPR020846">
    <property type="entry name" value="MFS_dom"/>
</dbReference>
<comment type="caution">
    <text evidence="10">The sequence shown here is derived from an EMBL/GenBank/DDBJ whole genome shotgun (WGS) entry which is preliminary data.</text>
</comment>
<dbReference type="Pfam" id="PF07690">
    <property type="entry name" value="MFS_1"/>
    <property type="match status" value="1"/>
</dbReference>
<keyword evidence="11" id="KW-1185">Reference proteome</keyword>
<proteinExistence type="inferred from homology"/>
<sequence length="404" mass="43297">MRGFWNSGHWPSLLACFLYFDLSFMVWVLLGAVSVFVADDLHLTASQKGLLVALPILGGAVFRVVLGVLTDRVGAKKTALLGMILTQVPLFSLWIFGSTLLEVYTYGFLLGIAGASFAVALPLASRWYPPQYQGLALGIAGAGNSGTLLATLFAPRLAEAFGNWHAVFGLAMIPMGLVLLVFWLIAKEPPDSSPPKGWSDYFHVMKQRDAWLFCFFYSVTFGGFVGMAGFMPAFFHDSYELTRVETGDFVTLCLLAGSFFRPVGGWVADKIGGVRVLQALFLAITVLFVIVSFLPPFALQTGTLFLVMMALGTGNGAVFQLVPRRFGKEMGVMTGLIGAAGGLGGFMLPALLGVLKDAAGTYSAGFLAITGVAAAAFVTMWLIGRQWDRKLGIGEVSRASLHNG</sequence>
<feature type="transmembrane region" description="Helical" evidence="8">
    <location>
        <begin position="210"/>
        <end position="235"/>
    </location>
</feature>
<feature type="domain" description="Major facilitator superfamily (MFS) profile" evidence="9">
    <location>
        <begin position="11"/>
        <end position="388"/>
    </location>
</feature>
<dbReference type="PROSITE" id="PS50850">
    <property type="entry name" value="MFS"/>
    <property type="match status" value="1"/>
</dbReference>
<feature type="transmembrane region" description="Helical" evidence="8">
    <location>
        <begin position="12"/>
        <end position="37"/>
    </location>
</feature>
<dbReference type="SUPFAM" id="SSF103473">
    <property type="entry name" value="MFS general substrate transporter"/>
    <property type="match status" value="1"/>
</dbReference>
<evidence type="ECO:0000313" key="11">
    <source>
        <dbReference type="Proteomes" id="UP000215459"/>
    </source>
</evidence>
<evidence type="ECO:0000256" key="7">
    <source>
        <dbReference type="ARBA" id="ARBA00023136"/>
    </source>
</evidence>
<feature type="transmembrane region" description="Helical" evidence="8">
    <location>
        <begin position="304"/>
        <end position="322"/>
    </location>
</feature>
<feature type="transmembrane region" description="Helical" evidence="8">
    <location>
        <begin position="247"/>
        <end position="267"/>
    </location>
</feature>
<dbReference type="GO" id="GO:0015112">
    <property type="term" value="F:nitrate transmembrane transporter activity"/>
    <property type="evidence" value="ECO:0007669"/>
    <property type="project" value="InterPro"/>
</dbReference>
<dbReference type="OrthoDB" id="9773404at2"/>
<dbReference type="Gene3D" id="1.20.1250.20">
    <property type="entry name" value="MFS general substrate transporter like domains"/>
    <property type="match status" value="1"/>
</dbReference>
<feature type="transmembrane region" description="Helical" evidence="8">
    <location>
        <begin position="361"/>
        <end position="383"/>
    </location>
</feature>
<evidence type="ECO:0000259" key="9">
    <source>
        <dbReference type="PROSITE" id="PS50850"/>
    </source>
</evidence>
<name>A0A235B4Q7_9BACL</name>
<feature type="transmembrane region" description="Helical" evidence="8">
    <location>
        <begin position="49"/>
        <end position="66"/>
    </location>
</feature>
<dbReference type="InterPro" id="IPR044772">
    <property type="entry name" value="NO3_transporter"/>
</dbReference>
<dbReference type="GO" id="GO:0005886">
    <property type="term" value="C:plasma membrane"/>
    <property type="evidence" value="ECO:0007669"/>
    <property type="project" value="UniProtKB-SubCell"/>
</dbReference>
<organism evidence="10 11">
    <name type="scientific">Paludifilum halophilum</name>
    <dbReference type="NCBI Taxonomy" id="1642702"/>
    <lineage>
        <taxon>Bacteria</taxon>
        <taxon>Bacillati</taxon>
        <taxon>Bacillota</taxon>
        <taxon>Bacilli</taxon>
        <taxon>Bacillales</taxon>
        <taxon>Thermoactinomycetaceae</taxon>
        <taxon>Paludifilum</taxon>
    </lineage>
</organism>
<evidence type="ECO:0000256" key="2">
    <source>
        <dbReference type="ARBA" id="ARBA00008432"/>
    </source>
</evidence>
<evidence type="ECO:0000256" key="6">
    <source>
        <dbReference type="ARBA" id="ARBA00023063"/>
    </source>
</evidence>
<keyword evidence="3" id="KW-0813">Transport</keyword>
<keyword evidence="5 8" id="KW-1133">Transmembrane helix</keyword>
<feature type="transmembrane region" description="Helical" evidence="8">
    <location>
        <begin position="334"/>
        <end position="355"/>
    </location>
</feature>
<dbReference type="PANTHER" id="PTHR23515">
    <property type="entry name" value="HIGH-AFFINITY NITRATE TRANSPORTER 2.3"/>
    <property type="match status" value="1"/>
</dbReference>
<feature type="transmembrane region" description="Helical" evidence="8">
    <location>
        <begin position="166"/>
        <end position="186"/>
    </location>
</feature>
<evidence type="ECO:0000256" key="8">
    <source>
        <dbReference type="SAM" id="Phobius"/>
    </source>
</evidence>
<evidence type="ECO:0000256" key="3">
    <source>
        <dbReference type="ARBA" id="ARBA00022448"/>
    </source>
</evidence>
<dbReference type="InterPro" id="IPR036259">
    <property type="entry name" value="MFS_trans_sf"/>
</dbReference>
<accession>A0A235B4Q7</accession>
<dbReference type="EMBL" id="NOWF01000007">
    <property type="protein sequence ID" value="OYD07290.1"/>
    <property type="molecule type" value="Genomic_DNA"/>
</dbReference>
<dbReference type="PROSITE" id="PS51257">
    <property type="entry name" value="PROKAR_LIPOPROTEIN"/>
    <property type="match status" value="1"/>
</dbReference>
<comment type="similarity">
    <text evidence="2">Belongs to the major facilitator superfamily. Nitrate/nitrite porter (TC 2.A.1.8) family.</text>
</comment>
<dbReference type="Proteomes" id="UP000215459">
    <property type="component" value="Unassembled WGS sequence"/>
</dbReference>
<keyword evidence="4 8" id="KW-0812">Transmembrane</keyword>
<dbReference type="InterPro" id="IPR011701">
    <property type="entry name" value="MFS"/>
</dbReference>
<evidence type="ECO:0000256" key="1">
    <source>
        <dbReference type="ARBA" id="ARBA00004651"/>
    </source>
</evidence>
<feature type="transmembrane region" description="Helical" evidence="8">
    <location>
        <begin position="279"/>
        <end position="298"/>
    </location>
</feature>
<protein>
    <submittedName>
        <fullName evidence="10">MFS transporter</fullName>
    </submittedName>
</protein>
<keyword evidence="7 8" id="KW-0472">Membrane</keyword>
<feature type="transmembrane region" description="Helical" evidence="8">
    <location>
        <begin position="135"/>
        <end position="154"/>
    </location>
</feature>
<evidence type="ECO:0000256" key="5">
    <source>
        <dbReference type="ARBA" id="ARBA00022989"/>
    </source>
</evidence>